<accession>A0ABW9X8T8</accession>
<sequence length="390" mass="41029">MMVEMDIANQMGERVYHRDAPQAGGWRASRLWRGVAVTVALGAVAAVGLMRHVTQDPATLEAPTRLAQAPLSWAPFYHAALASGDRARALALLEEARRRDPHVLGVRLALIERYVQADRPDAALAELVVLGRMQPAVAGELMARLAMSVRSGDVADEIMVELSRQPALLPAFLGTMARGSAPVAVIARVAQWVPAGALRDPQIRAQTAALWMRAGAFTRARAMAMAGSKGAEQPVFSPDFADMRAHGPFGWQVETGPVGAVDPDPAGGLALVAYGRGDGALIGQWLALTPGRWRVTLRHERQGRAEGALALQVDCADGGTLAQMPLRGGEGLVDASVDLTVPTGRCTGQRLSIIGRAVDGGGSQATRILRLSAAPVMAPVVPDTGLEGGQ</sequence>
<dbReference type="RefSeq" id="WP_161716260.1">
    <property type="nucleotide sequence ID" value="NZ_JAAAPO010000001.1"/>
</dbReference>
<name>A0ABW9X8T8_9SPHN</name>
<reference evidence="2" key="1">
    <citation type="submission" date="2020-01" db="EMBL/GenBank/DDBJ databases">
        <title>Sphingomonas sp. strain CSW-10.</title>
        <authorList>
            <person name="Chen W.-M."/>
        </authorList>
    </citation>
    <scope>NUCLEOTIDE SEQUENCE [LARGE SCALE GENOMIC DNA]</scope>
    <source>
        <strain evidence="2">FSY-8</strain>
    </source>
</reference>
<evidence type="ECO:0000313" key="1">
    <source>
        <dbReference type="EMBL" id="NBC34949.1"/>
    </source>
</evidence>
<dbReference type="Pfam" id="PF14559">
    <property type="entry name" value="TPR_19"/>
    <property type="match status" value="1"/>
</dbReference>
<proteinExistence type="predicted"/>
<protein>
    <submittedName>
        <fullName evidence="1">Tetratricopeptide repeat protein</fullName>
    </submittedName>
</protein>
<evidence type="ECO:0000313" key="2">
    <source>
        <dbReference type="Proteomes" id="UP000753724"/>
    </source>
</evidence>
<gene>
    <name evidence="1" type="ORF">GTZ99_00075</name>
</gene>
<dbReference type="EMBL" id="JAAAPO010000001">
    <property type="protein sequence ID" value="NBC34949.1"/>
    <property type="molecule type" value="Genomic_DNA"/>
</dbReference>
<comment type="caution">
    <text evidence="1">The sequence shown here is derived from an EMBL/GenBank/DDBJ whole genome shotgun (WGS) entry which is preliminary data.</text>
</comment>
<dbReference type="Proteomes" id="UP000753724">
    <property type="component" value="Unassembled WGS sequence"/>
</dbReference>
<keyword evidence="2" id="KW-1185">Reference proteome</keyword>
<organism evidence="1 2">
    <name type="scientific">Novosphingobium ovatum</name>
    <dbReference type="NCBI Taxonomy" id="1908523"/>
    <lineage>
        <taxon>Bacteria</taxon>
        <taxon>Pseudomonadati</taxon>
        <taxon>Pseudomonadota</taxon>
        <taxon>Alphaproteobacteria</taxon>
        <taxon>Sphingomonadales</taxon>
        <taxon>Sphingomonadaceae</taxon>
        <taxon>Novosphingobium</taxon>
    </lineage>
</organism>